<organism evidence="7 8">
    <name type="scientific">Leifsonia soli</name>
    <dbReference type="NCBI Taxonomy" id="582665"/>
    <lineage>
        <taxon>Bacteria</taxon>
        <taxon>Bacillati</taxon>
        <taxon>Actinomycetota</taxon>
        <taxon>Actinomycetes</taxon>
        <taxon>Micrococcales</taxon>
        <taxon>Microbacteriaceae</taxon>
        <taxon>Leifsonia</taxon>
    </lineage>
</organism>
<dbReference type="Proteomes" id="UP000589620">
    <property type="component" value="Unassembled WGS sequence"/>
</dbReference>
<feature type="domain" description="ABC transporter" evidence="6">
    <location>
        <begin position="38"/>
        <end position="280"/>
    </location>
</feature>
<dbReference type="SUPFAM" id="SSF52540">
    <property type="entry name" value="P-loop containing nucleoside triphosphate hydrolases"/>
    <property type="match status" value="2"/>
</dbReference>
<feature type="domain" description="ABC transporter" evidence="6">
    <location>
        <begin position="345"/>
        <end position="577"/>
    </location>
</feature>
<evidence type="ECO:0000259" key="6">
    <source>
        <dbReference type="PROSITE" id="PS50893"/>
    </source>
</evidence>
<keyword evidence="2" id="KW-0813">Transport</keyword>
<protein>
    <submittedName>
        <fullName evidence="7">Energy-coupling factor transport system ATP-binding protein</fullName>
        <ecNumber evidence="7">3.6.3.-</ecNumber>
    </submittedName>
</protein>
<dbReference type="EC" id="3.6.3.-" evidence="7"/>
<dbReference type="GO" id="GO:0016887">
    <property type="term" value="F:ATP hydrolysis activity"/>
    <property type="evidence" value="ECO:0007669"/>
    <property type="project" value="InterPro"/>
</dbReference>
<gene>
    <name evidence="7" type="ORF">BJ963_002569</name>
</gene>
<keyword evidence="7" id="KW-0378">Hydrolase</keyword>
<feature type="region of interest" description="Disordered" evidence="5">
    <location>
        <begin position="1"/>
        <end position="41"/>
    </location>
</feature>
<sequence>MGDRRSVDAVPSASGPTETAAETAAETAHSASPTVPAAEASQVRVRHDGASAWTPDGIDVTVAPGEVLLVLGPSGCGKSTFALTLNGLVPHAVPAEVEGSVRVGGVLTRDATVAELSEHTGMVFQDPDAQLVARTVLDEVCFGPENRLVPVGEVEARAESALRAVGLWERRDDDPDTLSGGGRQRLAIACALALDAPLLVLDEPTSNLDPAGAEEVYRVLGRLTGPGSTHSVVLIEHDLDRALAIADTVLVLDGSGRPFASGPAREVLRERADELDALGVWLPTPTTAALRLRAAGIPLDPLPLTPAELTRALSHAEIPPPSSPRTLHAREAPGVQSSRTRRWAVEVSGLTVRRGGRAVLEDVSLRVGRGDFLAIVGPNGAGKTTLVQALAGVARAPRSTIDVLGLDPARASVRALRETVGFVFQNPEHQFVTHSVEDELAFGLRQRRRPPAEIAERVDAMLATLGLTGHRSAHPFLLSGGQKRRLSVGTALIEGAPVLVLDEPTFGQDRASATELLGLLAELNRGGTTVIAVTHDLGLIGEYASHVAIVEGGRVPVVRETTRILGDPALLEAHGLRQPALARALADPAVPEPLRGLTRLADLPGPR</sequence>
<feature type="compositionally biased region" description="Low complexity" evidence="5">
    <location>
        <begin position="12"/>
        <end position="34"/>
    </location>
</feature>
<dbReference type="GO" id="GO:0005524">
    <property type="term" value="F:ATP binding"/>
    <property type="evidence" value="ECO:0007669"/>
    <property type="project" value="UniProtKB-KW"/>
</dbReference>
<dbReference type="SMART" id="SM00382">
    <property type="entry name" value="AAA"/>
    <property type="match status" value="2"/>
</dbReference>
<evidence type="ECO:0000313" key="7">
    <source>
        <dbReference type="EMBL" id="NYD75050.1"/>
    </source>
</evidence>
<dbReference type="InterPro" id="IPR017871">
    <property type="entry name" value="ABC_transporter-like_CS"/>
</dbReference>
<keyword evidence="4 7" id="KW-0067">ATP-binding</keyword>
<dbReference type="InterPro" id="IPR003593">
    <property type="entry name" value="AAA+_ATPase"/>
</dbReference>
<dbReference type="InterPro" id="IPR050095">
    <property type="entry name" value="ECF_ABC_transporter_ATP-bd"/>
</dbReference>
<dbReference type="CDD" id="cd03225">
    <property type="entry name" value="ABC_cobalt_CbiO_domain1"/>
    <property type="match status" value="2"/>
</dbReference>
<dbReference type="GO" id="GO:0043190">
    <property type="term" value="C:ATP-binding cassette (ABC) transporter complex"/>
    <property type="evidence" value="ECO:0007669"/>
    <property type="project" value="TreeGrafter"/>
</dbReference>
<evidence type="ECO:0000256" key="3">
    <source>
        <dbReference type="ARBA" id="ARBA00022741"/>
    </source>
</evidence>
<dbReference type="InterPro" id="IPR015856">
    <property type="entry name" value="ABC_transpr_CbiO/EcfA_su"/>
</dbReference>
<dbReference type="Gene3D" id="3.40.50.300">
    <property type="entry name" value="P-loop containing nucleotide triphosphate hydrolases"/>
    <property type="match status" value="2"/>
</dbReference>
<reference evidence="7 8" key="1">
    <citation type="submission" date="2020-07" db="EMBL/GenBank/DDBJ databases">
        <title>Sequencing the genomes of 1000 actinobacteria strains.</title>
        <authorList>
            <person name="Klenk H.-P."/>
        </authorList>
    </citation>
    <scope>NUCLEOTIDE SEQUENCE [LARGE SCALE GENOMIC DNA]</scope>
    <source>
        <strain evidence="7 8">DSM 23871</strain>
    </source>
</reference>
<proteinExistence type="inferred from homology"/>
<dbReference type="AlphaFoldDB" id="A0A852T3C7"/>
<evidence type="ECO:0000256" key="1">
    <source>
        <dbReference type="ARBA" id="ARBA00005417"/>
    </source>
</evidence>
<keyword evidence="8" id="KW-1185">Reference proteome</keyword>
<dbReference type="GO" id="GO:0042626">
    <property type="term" value="F:ATPase-coupled transmembrane transporter activity"/>
    <property type="evidence" value="ECO:0007669"/>
    <property type="project" value="TreeGrafter"/>
</dbReference>
<evidence type="ECO:0000256" key="4">
    <source>
        <dbReference type="ARBA" id="ARBA00022840"/>
    </source>
</evidence>
<comment type="similarity">
    <text evidence="1">Belongs to the ABC transporter superfamily.</text>
</comment>
<dbReference type="PANTHER" id="PTHR43553">
    <property type="entry name" value="HEAVY METAL TRANSPORTER"/>
    <property type="match status" value="1"/>
</dbReference>
<evidence type="ECO:0000256" key="2">
    <source>
        <dbReference type="ARBA" id="ARBA00022448"/>
    </source>
</evidence>
<accession>A0A852T3C7</accession>
<name>A0A852T3C7_9MICO</name>
<dbReference type="PROSITE" id="PS00211">
    <property type="entry name" value="ABC_TRANSPORTER_1"/>
    <property type="match status" value="1"/>
</dbReference>
<dbReference type="EMBL" id="JACCBJ010000001">
    <property type="protein sequence ID" value="NYD75050.1"/>
    <property type="molecule type" value="Genomic_DNA"/>
</dbReference>
<dbReference type="InterPro" id="IPR027417">
    <property type="entry name" value="P-loop_NTPase"/>
</dbReference>
<evidence type="ECO:0000256" key="5">
    <source>
        <dbReference type="SAM" id="MobiDB-lite"/>
    </source>
</evidence>
<evidence type="ECO:0000313" key="8">
    <source>
        <dbReference type="Proteomes" id="UP000589620"/>
    </source>
</evidence>
<comment type="caution">
    <text evidence="7">The sequence shown here is derived from an EMBL/GenBank/DDBJ whole genome shotgun (WGS) entry which is preliminary data.</text>
</comment>
<dbReference type="InterPro" id="IPR003439">
    <property type="entry name" value="ABC_transporter-like_ATP-bd"/>
</dbReference>
<dbReference type="PROSITE" id="PS50893">
    <property type="entry name" value="ABC_TRANSPORTER_2"/>
    <property type="match status" value="2"/>
</dbReference>
<dbReference type="RefSeq" id="WP_343037277.1">
    <property type="nucleotide sequence ID" value="NZ_BAAAPX010000001.1"/>
</dbReference>
<keyword evidence="3" id="KW-0547">Nucleotide-binding</keyword>
<dbReference type="Pfam" id="PF00005">
    <property type="entry name" value="ABC_tran"/>
    <property type="match status" value="2"/>
</dbReference>